<dbReference type="Pfam" id="PF17384">
    <property type="entry name" value="DUF150_C"/>
    <property type="match status" value="1"/>
</dbReference>
<dbReference type="AlphaFoldDB" id="A0A9D2VFT8"/>
<feature type="domain" description="Ribosome maturation factor RimP N-terminal" evidence="4">
    <location>
        <begin position="16"/>
        <end position="74"/>
    </location>
</feature>
<dbReference type="GO" id="GO:0006412">
    <property type="term" value="P:translation"/>
    <property type="evidence" value="ECO:0007669"/>
    <property type="project" value="TreeGrafter"/>
</dbReference>
<dbReference type="InterPro" id="IPR028998">
    <property type="entry name" value="RimP_C"/>
</dbReference>
<evidence type="ECO:0000256" key="1">
    <source>
        <dbReference type="ARBA" id="ARBA00022490"/>
    </source>
</evidence>
<reference evidence="7 9" key="1">
    <citation type="submission" date="2020-03" db="EMBL/GenBank/DDBJ databases">
        <title>Genomic Encyclopedia of Type Strains, Phase IV (KMG-IV): sequencing the most valuable type-strain genomes for metagenomic binning, comparative biology and taxonomic classification.</title>
        <authorList>
            <person name="Goeker M."/>
        </authorList>
    </citation>
    <scope>NUCLEOTIDE SEQUENCE [LARGE SCALE GENOMIC DNA]</scope>
    <source>
        <strain evidence="7 9">DSM 26613</strain>
    </source>
</reference>
<comment type="caution">
    <text evidence="6">The sequence shown here is derived from an EMBL/GenBank/DDBJ whole genome shotgun (WGS) entry which is preliminary data.</text>
</comment>
<reference evidence="6" key="2">
    <citation type="journal article" date="2021" name="PeerJ">
        <title>Extensive microbial diversity within the chicken gut microbiome revealed by metagenomics and culture.</title>
        <authorList>
            <person name="Gilroy R."/>
            <person name="Ravi A."/>
            <person name="Getino M."/>
            <person name="Pursley I."/>
            <person name="Horton D.L."/>
            <person name="Alikhan N.F."/>
            <person name="Baker D."/>
            <person name="Gharbi K."/>
            <person name="Hall N."/>
            <person name="Watson M."/>
            <person name="Adriaenssens E.M."/>
            <person name="Foster-Nyarko E."/>
            <person name="Jarju S."/>
            <person name="Secka A."/>
            <person name="Antonio M."/>
            <person name="Oren A."/>
            <person name="Chaudhuri R.R."/>
            <person name="La Ragione R."/>
            <person name="Hildebrand F."/>
            <person name="Pallen M.J."/>
        </authorList>
    </citation>
    <scope>NUCLEOTIDE SEQUENCE</scope>
    <source>
        <strain evidence="6">CHK175-13533</strain>
    </source>
</reference>
<reference evidence="6" key="3">
    <citation type="submission" date="2021-09" db="EMBL/GenBank/DDBJ databases">
        <authorList>
            <person name="Gilroy R."/>
        </authorList>
    </citation>
    <scope>NUCLEOTIDE SEQUENCE</scope>
    <source>
        <strain evidence="6">CHK175-13533</strain>
    </source>
</reference>
<dbReference type="Gene3D" id="3.30.300.70">
    <property type="entry name" value="RimP-like superfamily, N-terminal"/>
    <property type="match status" value="1"/>
</dbReference>
<evidence type="ECO:0000256" key="3">
    <source>
        <dbReference type="HAMAP-Rule" id="MF_01077"/>
    </source>
</evidence>
<name>A0A9D2VFT8_9BURK</name>
<feature type="domain" description="Ribosome maturation factor RimP C-terminal" evidence="5">
    <location>
        <begin position="77"/>
        <end position="152"/>
    </location>
</feature>
<accession>A0A9D2VFT8</accession>
<evidence type="ECO:0000313" key="6">
    <source>
        <dbReference type="EMBL" id="HJH24130.1"/>
    </source>
</evidence>
<dbReference type="InterPro" id="IPR003728">
    <property type="entry name" value="Ribosome_maturation_RimP"/>
</dbReference>
<keyword evidence="2 3" id="KW-0690">Ribosome biogenesis</keyword>
<dbReference type="Proteomes" id="UP000783934">
    <property type="component" value="Unassembled WGS sequence"/>
</dbReference>
<dbReference type="SUPFAM" id="SSF75420">
    <property type="entry name" value="YhbC-like, N-terminal domain"/>
    <property type="match status" value="1"/>
</dbReference>
<evidence type="ECO:0000256" key="2">
    <source>
        <dbReference type="ARBA" id="ARBA00022517"/>
    </source>
</evidence>
<evidence type="ECO:0000259" key="5">
    <source>
        <dbReference type="Pfam" id="PF17384"/>
    </source>
</evidence>
<dbReference type="CDD" id="cd01734">
    <property type="entry name" value="YlxS_C"/>
    <property type="match status" value="1"/>
</dbReference>
<dbReference type="PANTHER" id="PTHR33867:SF1">
    <property type="entry name" value="RIBOSOME MATURATION FACTOR RIMP"/>
    <property type="match status" value="1"/>
</dbReference>
<dbReference type="InterPro" id="IPR035956">
    <property type="entry name" value="RimP_N_sf"/>
</dbReference>
<gene>
    <name evidence="3 6" type="primary">rimP</name>
    <name evidence="7" type="ORF">GGR41_002404</name>
    <name evidence="6" type="ORF">K8U84_06215</name>
</gene>
<organism evidence="6 8">
    <name type="scientific">Paenalcaligenes hominis</name>
    <dbReference type="NCBI Taxonomy" id="643674"/>
    <lineage>
        <taxon>Bacteria</taxon>
        <taxon>Pseudomonadati</taxon>
        <taxon>Pseudomonadota</taxon>
        <taxon>Betaproteobacteria</taxon>
        <taxon>Burkholderiales</taxon>
        <taxon>Alcaligenaceae</taxon>
        <taxon>Paenalcaligenes</taxon>
    </lineage>
</organism>
<dbReference type="EMBL" id="DYTQ01000073">
    <property type="protein sequence ID" value="HJH24130.1"/>
    <property type="molecule type" value="Genomic_DNA"/>
</dbReference>
<keyword evidence="1 3" id="KW-0963">Cytoplasm</keyword>
<dbReference type="Proteomes" id="UP000700248">
    <property type="component" value="Unassembled WGS sequence"/>
</dbReference>
<dbReference type="SUPFAM" id="SSF74942">
    <property type="entry name" value="YhbC-like, C-terminal domain"/>
    <property type="match status" value="1"/>
</dbReference>
<sequence length="163" mass="18376">MTDIFALTQESLLGTDIELVDVERAPKGLLRVVIDHPGGITIDHCEQVSKQLSRVFEVENVDYNRLEVTSPGVDRPLKRLADFVRFAGARIELRLFEPVNNQKVFRGVLYAPEGLEPSQATADTEFVLELEQSSGDVLDLTFCFDDVDRAKLDPILDFKGRKR</sequence>
<dbReference type="RefSeq" id="WP_167662082.1">
    <property type="nucleotide sequence ID" value="NZ_BMCQ01000007.1"/>
</dbReference>
<dbReference type="PANTHER" id="PTHR33867">
    <property type="entry name" value="RIBOSOME MATURATION FACTOR RIMP"/>
    <property type="match status" value="1"/>
</dbReference>
<dbReference type="GO" id="GO:0000028">
    <property type="term" value="P:ribosomal small subunit assembly"/>
    <property type="evidence" value="ECO:0007669"/>
    <property type="project" value="TreeGrafter"/>
</dbReference>
<comment type="function">
    <text evidence="3">Required for maturation of 30S ribosomal subunits.</text>
</comment>
<dbReference type="HAMAP" id="MF_01077">
    <property type="entry name" value="RimP"/>
    <property type="match status" value="1"/>
</dbReference>
<comment type="subcellular location">
    <subcellularLocation>
        <location evidence="3">Cytoplasm</location>
    </subcellularLocation>
</comment>
<evidence type="ECO:0000313" key="8">
    <source>
        <dbReference type="Proteomes" id="UP000700248"/>
    </source>
</evidence>
<dbReference type="InterPro" id="IPR036847">
    <property type="entry name" value="RimP_C_sf"/>
</dbReference>
<dbReference type="Pfam" id="PF02576">
    <property type="entry name" value="RimP_N"/>
    <property type="match status" value="1"/>
</dbReference>
<dbReference type="Gene3D" id="2.30.30.180">
    <property type="entry name" value="Ribosome maturation factor RimP, C-terminal domain"/>
    <property type="match status" value="1"/>
</dbReference>
<comment type="similarity">
    <text evidence="3">Belongs to the RimP family.</text>
</comment>
<evidence type="ECO:0000259" key="4">
    <source>
        <dbReference type="Pfam" id="PF02576"/>
    </source>
</evidence>
<dbReference type="NCBIfam" id="NF000929">
    <property type="entry name" value="PRK00092.2-1"/>
    <property type="match status" value="1"/>
</dbReference>
<dbReference type="GO" id="GO:0005829">
    <property type="term" value="C:cytosol"/>
    <property type="evidence" value="ECO:0007669"/>
    <property type="project" value="TreeGrafter"/>
</dbReference>
<evidence type="ECO:0000313" key="7">
    <source>
        <dbReference type="EMBL" id="NJB66142.1"/>
    </source>
</evidence>
<dbReference type="InterPro" id="IPR028989">
    <property type="entry name" value="RimP_N"/>
</dbReference>
<proteinExistence type="inferred from homology"/>
<keyword evidence="9" id="KW-1185">Reference proteome</keyword>
<dbReference type="EMBL" id="JAATIZ010000005">
    <property type="protein sequence ID" value="NJB66142.1"/>
    <property type="molecule type" value="Genomic_DNA"/>
</dbReference>
<evidence type="ECO:0000313" key="9">
    <source>
        <dbReference type="Proteomes" id="UP000783934"/>
    </source>
</evidence>
<protein>
    <recommendedName>
        <fullName evidence="3">Ribosome maturation factor RimP</fullName>
    </recommendedName>
</protein>